<organism evidence="2 3">
    <name type="scientific">Frankliniella fusca</name>
    <dbReference type="NCBI Taxonomy" id="407009"/>
    <lineage>
        <taxon>Eukaryota</taxon>
        <taxon>Metazoa</taxon>
        <taxon>Ecdysozoa</taxon>
        <taxon>Arthropoda</taxon>
        <taxon>Hexapoda</taxon>
        <taxon>Insecta</taxon>
        <taxon>Pterygota</taxon>
        <taxon>Neoptera</taxon>
        <taxon>Paraneoptera</taxon>
        <taxon>Thysanoptera</taxon>
        <taxon>Terebrantia</taxon>
        <taxon>Thripoidea</taxon>
        <taxon>Thripidae</taxon>
        <taxon>Frankliniella</taxon>
    </lineage>
</organism>
<evidence type="ECO:0000256" key="1">
    <source>
        <dbReference type="SAM" id="MobiDB-lite"/>
    </source>
</evidence>
<dbReference type="Proteomes" id="UP001219518">
    <property type="component" value="Unassembled WGS sequence"/>
</dbReference>
<proteinExistence type="predicted"/>
<evidence type="ECO:0000313" key="3">
    <source>
        <dbReference type="Proteomes" id="UP001219518"/>
    </source>
</evidence>
<evidence type="ECO:0000313" key="2">
    <source>
        <dbReference type="EMBL" id="KAK3907577.1"/>
    </source>
</evidence>
<protein>
    <submittedName>
        <fullName evidence="2">Prefoldin subunit 4</fullName>
    </submittedName>
</protein>
<dbReference type="EMBL" id="JAHWGI010000011">
    <property type="protein sequence ID" value="KAK3907577.1"/>
    <property type="molecule type" value="Genomic_DNA"/>
</dbReference>
<feature type="region of interest" description="Disordered" evidence="1">
    <location>
        <begin position="1"/>
        <end position="26"/>
    </location>
</feature>
<reference evidence="2" key="2">
    <citation type="journal article" date="2023" name="BMC Genomics">
        <title>Pest status, molecular evolution, and epigenetic factors derived from the genome assembly of Frankliniella fusca, a thysanopteran phytovirus vector.</title>
        <authorList>
            <person name="Catto M.A."/>
            <person name="Labadie P.E."/>
            <person name="Jacobson A.L."/>
            <person name="Kennedy G.G."/>
            <person name="Srinivasan R."/>
            <person name="Hunt B.G."/>
        </authorList>
    </citation>
    <scope>NUCLEOTIDE SEQUENCE</scope>
    <source>
        <strain evidence="2">PL_HMW_Pooled</strain>
    </source>
</reference>
<reference evidence="2" key="1">
    <citation type="submission" date="2021-07" db="EMBL/GenBank/DDBJ databases">
        <authorList>
            <person name="Catto M.A."/>
            <person name="Jacobson A."/>
            <person name="Kennedy G."/>
            <person name="Labadie P."/>
            <person name="Hunt B.G."/>
            <person name="Srinivasan R."/>
        </authorList>
    </citation>
    <scope>NUCLEOTIDE SEQUENCE</scope>
    <source>
        <strain evidence="2">PL_HMW_Pooled</strain>
        <tissue evidence="2">Head</tissue>
    </source>
</reference>
<name>A0AAE1GRE3_9NEOP</name>
<dbReference type="AlphaFoldDB" id="A0AAE1GRE3"/>
<comment type="caution">
    <text evidence="2">The sequence shown here is derived from an EMBL/GenBank/DDBJ whole genome shotgun (WGS) entry which is preliminary data.</text>
</comment>
<keyword evidence="3" id="KW-1185">Reference proteome</keyword>
<accession>A0AAE1GRE3</accession>
<sequence>MQSPAVPTSMMRYNGSAGTGNTTEPRRAHIGETRLGATIATGMTTVDSGQEAKGLLEAGDVDVSAQDCRLGSNIVHFKDVALKSEKHSIALQAHLVGKAVLHLVVGEQLPHQQGDSEQRGWRWDPQWDRDSEPQTAQPRCRSDHLVCGSILSVVSPLTCAEKRSQNFNYNRNPAASNFVTT</sequence>
<feature type="region of interest" description="Disordered" evidence="1">
    <location>
        <begin position="111"/>
        <end position="138"/>
    </location>
</feature>
<feature type="compositionally biased region" description="Basic and acidic residues" evidence="1">
    <location>
        <begin position="114"/>
        <end position="132"/>
    </location>
</feature>
<gene>
    <name evidence="2" type="ORF">KUF71_003076</name>
</gene>